<name>A0A939PIV4_9ACTN</name>
<evidence type="ECO:0000313" key="1">
    <source>
        <dbReference type="EMBL" id="MBO2450629.1"/>
    </source>
</evidence>
<dbReference type="Proteomes" id="UP000669179">
    <property type="component" value="Unassembled WGS sequence"/>
</dbReference>
<protein>
    <submittedName>
        <fullName evidence="1">Uncharacterized protein</fullName>
    </submittedName>
</protein>
<comment type="caution">
    <text evidence="1">The sequence shown here is derived from an EMBL/GenBank/DDBJ whole genome shotgun (WGS) entry which is preliminary data.</text>
</comment>
<keyword evidence="2" id="KW-1185">Reference proteome</keyword>
<accession>A0A939PIV4</accession>
<gene>
    <name evidence="1" type="ORF">J4573_26235</name>
</gene>
<evidence type="ECO:0000313" key="2">
    <source>
        <dbReference type="Proteomes" id="UP000669179"/>
    </source>
</evidence>
<sequence length="70" mass="7625">MTPTSDGNDGIQVSDCPRCGWPESDTYEVMSRHLTSEGVVSYTRCACGEVQVRFQPYDAGRVVTTGPPAR</sequence>
<dbReference type="EMBL" id="JAGEOJ010000011">
    <property type="protein sequence ID" value="MBO2450629.1"/>
    <property type="molecule type" value="Genomic_DNA"/>
</dbReference>
<organism evidence="1 2">
    <name type="scientific">Actinomadura barringtoniae</name>
    <dbReference type="NCBI Taxonomy" id="1427535"/>
    <lineage>
        <taxon>Bacteria</taxon>
        <taxon>Bacillati</taxon>
        <taxon>Actinomycetota</taxon>
        <taxon>Actinomycetes</taxon>
        <taxon>Streptosporangiales</taxon>
        <taxon>Thermomonosporaceae</taxon>
        <taxon>Actinomadura</taxon>
    </lineage>
</organism>
<proteinExistence type="predicted"/>
<reference evidence="1" key="1">
    <citation type="submission" date="2021-03" db="EMBL/GenBank/DDBJ databases">
        <authorList>
            <person name="Kanchanasin P."/>
            <person name="Saeng-In P."/>
            <person name="Phongsopitanun W."/>
            <person name="Yuki M."/>
            <person name="Kudo T."/>
            <person name="Ohkuma M."/>
            <person name="Tanasupawat S."/>
        </authorList>
    </citation>
    <scope>NUCLEOTIDE SEQUENCE</scope>
    <source>
        <strain evidence="1">GKU 128</strain>
    </source>
</reference>
<dbReference type="AlphaFoldDB" id="A0A939PIV4"/>